<gene>
    <name evidence="1" type="primary">Fcor</name>
    <name evidence="1" type="ORF">PHOROB_LOCUS14444</name>
</gene>
<name>A0AAV0A2E3_PHORO</name>
<organism evidence="1 2">
    <name type="scientific">Phodopus roborovskii</name>
    <name type="common">Roborovski's desert hamster</name>
    <name type="synonym">Cricetulus roborovskii</name>
    <dbReference type="NCBI Taxonomy" id="109678"/>
    <lineage>
        <taxon>Eukaryota</taxon>
        <taxon>Metazoa</taxon>
        <taxon>Chordata</taxon>
        <taxon>Craniata</taxon>
        <taxon>Vertebrata</taxon>
        <taxon>Euteleostomi</taxon>
        <taxon>Mammalia</taxon>
        <taxon>Eutheria</taxon>
        <taxon>Euarchontoglires</taxon>
        <taxon>Glires</taxon>
        <taxon>Rodentia</taxon>
        <taxon>Myomorpha</taxon>
        <taxon>Muroidea</taxon>
        <taxon>Cricetidae</taxon>
        <taxon>Cricetinae</taxon>
        <taxon>Phodopus</taxon>
    </lineage>
</organism>
<dbReference type="EMBL" id="CALSGD010001551">
    <property type="protein sequence ID" value="CAH7126810.1"/>
    <property type="molecule type" value="Genomic_DNA"/>
</dbReference>
<comment type="caution">
    <text evidence="1">The sequence shown here is derived from an EMBL/GenBank/DDBJ whole genome shotgun (WGS) entry which is preliminary data.</text>
</comment>
<sequence>MCLPDPGCHPQHFKIMKPGALDASLFHVSSSLSPCSGFSVALEAVLALYMRLALNSQKSTCLCLLSAGIKGMCHQCPAAL</sequence>
<dbReference type="AlphaFoldDB" id="A0AAV0A2E3"/>
<reference evidence="1" key="1">
    <citation type="submission" date="2022-06" db="EMBL/GenBank/DDBJ databases">
        <authorList>
            <person name="Andreotti S."/>
            <person name="Wyler E."/>
        </authorList>
    </citation>
    <scope>NUCLEOTIDE SEQUENCE</scope>
</reference>
<accession>A0AAV0A2E3</accession>
<evidence type="ECO:0000313" key="2">
    <source>
        <dbReference type="Proteomes" id="UP001152836"/>
    </source>
</evidence>
<keyword evidence="2" id="KW-1185">Reference proteome</keyword>
<evidence type="ECO:0000313" key="1">
    <source>
        <dbReference type="EMBL" id="CAH7126810.1"/>
    </source>
</evidence>
<proteinExistence type="predicted"/>
<dbReference type="Proteomes" id="UP001152836">
    <property type="component" value="Unassembled WGS sequence"/>
</dbReference>
<protein>
    <submittedName>
        <fullName evidence="1">Fcor protein</fullName>
    </submittedName>
</protein>